<feature type="domain" description="Histidine kinase/HSP90-like ATPase" evidence="2">
    <location>
        <begin position="34"/>
        <end position="123"/>
    </location>
</feature>
<evidence type="ECO:0000256" key="1">
    <source>
        <dbReference type="ARBA" id="ARBA00022527"/>
    </source>
</evidence>
<protein>
    <submittedName>
        <fullName evidence="3">ATP-binding protein</fullName>
    </submittedName>
</protein>
<keyword evidence="3" id="KW-0547">Nucleotide-binding</keyword>
<keyword evidence="4" id="KW-1185">Reference proteome</keyword>
<keyword evidence="1" id="KW-0418">Kinase</keyword>
<evidence type="ECO:0000259" key="2">
    <source>
        <dbReference type="Pfam" id="PF13581"/>
    </source>
</evidence>
<name>A0ABV5RWN6_9ACTN</name>
<dbReference type="CDD" id="cd16936">
    <property type="entry name" value="HATPase_RsbW-like"/>
    <property type="match status" value="1"/>
</dbReference>
<dbReference type="EMBL" id="JBHMBW010000010">
    <property type="protein sequence ID" value="MFB9623758.1"/>
    <property type="molecule type" value="Genomic_DNA"/>
</dbReference>
<evidence type="ECO:0000313" key="3">
    <source>
        <dbReference type="EMBL" id="MFB9623758.1"/>
    </source>
</evidence>
<dbReference type="Pfam" id="PF13581">
    <property type="entry name" value="HATPase_c_2"/>
    <property type="match status" value="1"/>
</dbReference>
<dbReference type="PANTHER" id="PTHR35526:SF3">
    <property type="entry name" value="ANTI-SIGMA-F FACTOR RSBW"/>
    <property type="match status" value="1"/>
</dbReference>
<keyword evidence="1" id="KW-0723">Serine/threonine-protein kinase</keyword>
<reference evidence="3 4" key="1">
    <citation type="submission" date="2024-09" db="EMBL/GenBank/DDBJ databases">
        <authorList>
            <person name="Sun Q."/>
            <person name="Mori K."/>
        </authorList>
    </citation>
    <scope>NUCLEOTIDE SEQUENCE [LARGE SCALE GENOMIC DNA]</scope>
    <source>
        <strain evidence="3 4">JCM 3143</strain>
    </source>
</reference>
<dbReference type="InterPro" id="IPR003594">
    <property type="entry name" value="HATPase_dom"/>
</dbReference>
<gene>
    <name evidence="3" type="ORF">ACFFSA_11795</name>
</gene>
<comment type="caution">
    <text evidence="3">The sequence shown here is derived from an EMBL/GenBank/DDBJ whole genome shotgun (WGS) entry which is preliminary data.</text>
</comment>
<dbReference type="SUPFAM" id="SSF55874">
    <property type="entry name" value="ATPase domain of HSP90 chaperone/DNA topoisomerase II/histidine kinase"/>
    <property type="match status" value="1"/>
</dbReference>
<organism evidence="3 4">
    <name type="scientific">Nonomuraea helvata</name>
    <dbReference type="NCBI Taxonomy" id="37484"/>
    <lineage>
        <taxon>Bacteria</taxon>
        <taxon>Bacillati</taxon>
        <taxon>Actinomycetota</taxon>
        <taxon>Actinomycetes</taxon>
        <taxon>Streptosporangiales</taxon>
        <taxon>Streptosporangiaceae</taxon>
        <taxon>Nonomuraea</taxon>
    </lineage>
</organism>
<keyword evidence="1" id="KW-0808">Transferase</keyword>
<dbReference type="PANTHER" id="PTHR35526">
    <property type="entry name" value="ANTI-SIGMA-F FACTOR RSBW-RELATED"/>
    <property type="match status" value="1"/>
</dbReference>
<keyword evidence="3" id="KW-0067">ATP-binding</keyword>
<dbReference type="RefSeq" id="WP_344997441.1">
    <property type="nucleotide sequence ID" value="NZ_BAAAXV010000009.1"/>
</dbReference>
<evidence type="ECO:0000313" key="4">
    <source>
        <dbReference type="Proteomes" id="UP001589532"/>
    </source>
</evidence>
<accession>A0ABV5RWN6</accession>
<dbReference type="InterPro" id="IPR050267">
    <property type="entry name" value="Anti-sigma-factor_SerPK"/>
</dbReference>
<dbReference type="InterPro" id="IPR036890">
    <property type="entry name" value="HATPase_C_sf"/>
</dbReference>
<dbReference type="Proteomes" id="UP001589532">
    <property type="component" value="Unassembled WGS sequence"/>
</dbReference>
<proteinExistence type="predicted"/>
<sequence length="159" mass="17518">MNMVSWSRIWTAATGRRPVAGRTASWWLPADDFGSVRSARRLTRDKLADWGFKAQTEVAELLVSELVTNALEHAYGQVRLSLFAEDGLLRCEVEDENPELPHMRTAGPAAESGRGLFLVDALSCCWGGVRTPRGKAIWFELPTFTHAEACPLDALAFAA</sequence>
<dbReference type="GO" id="GO:0005524">
    <property type="term" value="F:ATP binding"/>
    <property type="evidence" value="ECO:0007669"/>
    <property type="project" value="UniProtKB-KW"/>
</dbReference>
<dbReference type="Gene3D" id="3.30.565.10">
    <property type="entry name" value="Histidine kinase-like ATPase, C-terminal domain"/>
    <property type="match status" value="1"/>
</dbReference>